<dbReference type="NCBIfam" id="NF045723">
    <property type="entry name" value="memb_anch_TmcC"/>
    <property type="match status" value="1"/>
</dbReference>
<evidence type="ECO:0008006" key="4">
    <source>
        <dbReference type="Google" id="ProtNLM"/>
    </source>
</evidence>
<evidence type="ECO:0000256" key="1">
    <source>
        <dbReference type="SAM" id="Phobius"/>
    </source>
</evidence>
<dbReference type="STRING" id="526222.Desal_3042"/>
<name>C6C0Z7_MARSD</name>
<sequence>MNSVYAFVVGPLAWFAWGVFVLGSAYRLVSMYQLAKAKDGSSLHYMSFKYGFRSIMAWMNPTGTLGWQRNPWTAMVTFVFHICLVIVPIFLLGHVVLWDQFFGISWPTLPDTVADIMSILVVVCCIYFGARRFLQKDVAYLTTGKDWVALAVPALVFLTGVMAYHEIGDAKVMLILHILCGEIMLISIPFTRLSHAVFGLFTRAYMGSEFGGVRRCKDW</sequence>
<evidence type="ECO:0000313" key="3">
    <source>
        <dbReference type="Proteomes" id="UP000002601"/>
    </source>
</evidence>
<dbReference type="Gene3D" id="1.20.950.20">
    <property type="entry name" value="Transmembrane di-heme cytochromes, Chain C"/>
    <property type="match status" value="1"/>
</dbReference>
<gene>
    <name evidence="2" type="ordered locus">Desal_3042</name>
</gene>
<dbReference type="Proteomes" id="UP000002601">
    <property type="component" value="Chromosome"/>
</dbReference>
<keyword evidence="1" id="KW-0812">Transmembrane</keyword>
<feature type="transmembrane region" description="Helical" evidence="1">
    <location>
        <begin position="170"/>
        <end position="190"/>
    </location>
</feature>
<feature type="transmembrane region" description="Helical" evidence="1">
    <location>
        <begin position="116"/>
        <end position="134"/>
    </location>
</feature>
<dbReference type="OrthoDB" id="5450521at2"/>
<evidence type="ECO:0000313" key="2">
    <source>
        <dbReference type="EMBL" id="ACS81094.1"/>
    </source>
</evidence>
<feature type="transmembrane region" description="Helical" evidence="1">
    <location>
        <begin position="146"/>
        <end position="164"/>
    </location>
</feature>
<dbReference type="InterPro" id="IPR036197">
    <property type="entry name" value="NarG-like_sf"/>
</dbReference>
<dbReference type="HOGENOM" id="CLU_107083_0_0_7"/>
<keyword evidence="3" id="KW-1185">Reference proteome</keyword>
<reference evidence="2 3" key="1">
    <citation type="submission" date="2009-06" db="EMBL/GenBank/DDBJ databases">
        <title>Complete sequence of Desulfovibrio salexigens DSM 2638.</title>
        <authorList>
            <consortium name="US DOE Joint Genome Institute"/>
            <person name="Lucas S."/>
            <person name="Copeland A."/>
            <person name="Lapidus A."/>
            <person name="Glavina del Rio T."/>
            <person name="Tice H."/>
            <person name="Bruce D."/>
            <person name="Goodwin L."/>
            <person name="Pitluck S."/>
            <person name="Munk A.C."/>
            <person name="Brettin T."/>
            <person name="Detter J.C."/>
            <person name="Han C."/>
            <person name="Tapia R."/>
            <person name="Larimer F."/>
            <person name="Land M."/>
            <person name="Hauser L."/>
            <person name="Kyrpides N."/>
            <person name="Anderson I."/>
            <person name="Wall J.D."/>
            <person name="Arkin A.P."/>
            <person name="Dehal P."/>
            <person name="Chivian D."/>
            <person name="Giles B."/>
            <person name="Hazen T.C."/>
        </authorList>
    </citation>
    <scope>NUCLEOTIDE SEQUENCE [LARGE SCALE GENOMIC DNA]</scope>
    <source>
        <strain evidence="3">ATCC 14822 / DSM 2638 / NCIMB 8403 / VKM B-1763</strain>
    </source>
</reference>
<organism evidence="2 3">
    <name type="scientific">Maridesulfovibrio salexigens (strain ATCC 14822 / DSM 2638 / NCIMB 8403 / VKM B-1763)</name>
    <name type="common">Desulfovibrio salexigens</name>
    <dbReference type="NCBI Taxonomy" id="526222"/>
    <lineage>
        <taxon>Bacteria</taxon>
        <taxon>Pseudomonadati</taxon>
        <taxon>Thermodesulfobacteriota</taxon>
        <taxon>Desulfovibrionia</taxon>
        <taxon>Desulfovibrionales</taxon>
        <taxon>Desulfovibrionaceae</taxon>
        <taxon>Maridesulfovibrio</taxon>
    </lineage>
</organism>
<keyword evidence="1" id="KW-0472">Membrane</keyword>
<accession>C6C0Z7</accession>
<dbReference type="EMBL" id="CP001649">
    <property type="protein sequence ID" value="ACS81094.1"/>
    <property type="molecule type" value="Genomic_DNA"/>
</dbReference>
<dbReference type="eggNOG" id="COG2181">
    <property type="taxonomic scope" value="Bacteria"/>
</dbReference>
<dbReference type="SUPFAM" id="SSF103501">
    <property type="entry name" value="Respiratory nitrate reductase 1 gamma chain"/>
    <property type="match status" value="1"/>
</dbReference>
<dbReference type="RefSeq" id="WP_015852910.1">
    <property type="nucleotide sequence ID" value="NC_012881.1"/>
</dbReference>
<proteinExistence type="predicted"/>
<protein>
    <recommendedName>
        <fullName evidence="4">Nitrate reductase gamma subunit</fullName>
    </recommendedName>
</protein>
<dbReference type="KEGG" id="dsa:Desal_3042"/>
<keyword evidence="1" id="KW-1133">Transmembrane helix</keyword>
<feature type="transmembrane region" description="Helical" evidence="1">
    <location>
        <begin position="6"/>
        <end position="29"/>
    </location>
</feature>
<feature type="transmembrane region" description="Helical" evidence="1">
    <location>
        <begin position="72"/>
        <end position="96"/>
    </location>
</feature>
<dbReference type="AlphaFoldDB" id="C6C0Z7"/>